<feature type="domain" description="DUF4328" evidence="2">
    <location>
        <begin position="52"/>
        <end position="204"/>
    </location>
</feature>
<keyword evidence="1" id="KW-0472">Membrane</keyword>
<evidence type="ECO:0000313" key="4">
    <source>
        <dbReference type="Proteomes" id="UP000030907"/>
    </source>
</evidence>
<organism evidence="3 4">
    <name type="scientific">Sphingopyxis fribergensis</name>
    <dbReference type="NCBI Taxonomy" id="1515612"/>
    <lineage>
        <taxon>Bacteria</taxon>
        <taxon>Pseudomonadati</taxon>
        <taxon>Pseudomonadota</taxon>
        <taxon>Alphaproteobacteria</taxon>
        <taxon>Sphingomonadales</taxon>
        <taxon>Sphingomonadaceae</taxon>
        <taxon>Sphingopyxis</taxon>
    </lineage>
</organism>
<protein>
    <submittedName>
        <fullName evidence="3">Putative membrane protein</fullName>
    </submittedName>
</protein>
<accession>A0A0A7PE11</accession>
<dbReference type="Proteomes" id="UP000030907">
    <property type="component" value="Chromosome"/>
</dbReference>
<keyword evidence="1" id="KW-0812">Transmembrane</keyword>
<reference evidence="3 4" key="1">
    <citation type="journal article" date="2015" name="Int. J. Syst. Evol. Microbiol.">
        <title>Description of Sphingopyxis fribergensis sp. nov. - a soil bacterium with the ability to degrade styrene and phenylacetic acid.</title>
        <authorList>
            <person name="Oelschlagel M."/>
            <person name="Ruckert C."/>
            <person name="Kalinowski J."/>
            <person name="Schmidt G."/>
            <person name="Schlomann M."/>
            <person name="Tischler D."/>
        </authorList>
    </citation>
    <scope>NUCLEOTIDE SEQUENCE [LARGE SCALE GENOMIC DNA]</scope>
    <source>
        <strain evidence="3 4">Kp5.2</strain>
    </source>
</reference>
<feature type="transmembrane region" description="Helical" evidence="1">
    <location>
        <begin position="20"/>
        <end position="40"/>
    </location>
</feature>
<dbReference type="InterPro" id="IPR025565">
    <property type="entry name" value="DUF4328"/>
</dbReference>
<dbReference type="EMBL" id="CP009122">
    <property type="protein sequence ID" value="AJA08366.1"/>
    <property type="molecule type" value="Genomic_DNA"/>
</dbReference>
<dbReference type="AlphaFoldDB" id="A0A0A7PE11"/>
<feature type="transmembrane region" description="Helical" evidence="1">
    <location>
        <begin position="144"/>
        <end position="166"/>
    </location>
</feature>
<feature type="transmembrane region" description="Helical" evidence="1">
    <location>
        <begin position="178"/>
        <end position="200"/>
    </location>
</feature>
<keyword evidence="4" id="KW-1185">Reference proteome</keyword>
<dbReference type="STRING" id="1515612.SKP52_07225"/>
<evidence type="ECO:0000256" key="1">
    <source>
        <dbReference type="SAM" id="Phobius"/>
    </source>
</evidence>
<sequence length="218" mass="23752">MTDMNLGEGIALLQRRGRLVKALLVAGFILVALVLVGEVAELNGLVSLADNAPIEGFNALYLGVTAADLLVELVTTVIFCMWIYRAAANVKAARVPGFTFTPAWAVGWHFVPFANFVRPYQAMRQIWNASHGGNDDSLSSGNGLLVGWWGVWSFSIAVGIVLTLAWTDATNPAKEREALILSIFFSGINLVLYLLALRVVDRITIAQRERLTSAEIFS</sequence>
<proteinExistence type="predicted"/>
<name>A0A0A7PE11_9SPHN</name>
<dbReference type="KEGG" id="sphk:SKP52_07225"/>
<gene>
    <name evidence="3" type="ORF">SKP52_07225</name>
</gene>
<dbReference type="OrthoDB" id="4174975at2"/>
<evidence type="ECO:0000259" key="2">
    <source>
        <dbReference type="Pfam" id="PF14219"/>
    </source>
</evidence>
<dbReference type="HOGENOM" id="CLU_1266213_0_0_5"/>
<feature type="transmembrane region" description="Helical" evidence="1">
    <location>
        <begin position="60"/>
        <end position="84"/>
    </location>
</feature>
<dbReference type="Pfam" id="PF14219">
    <property type="entry name" value="DUF4328"/>
    <property type="match status" value="1"/>
</dbReference>
<evidence type="ECO:0000313" key="3">
    <source>
        <dbReference type="EMBL" id="AJA08366.1"/>
    </source>
</evidence>
<dbReference type="RefSeq" id="WP_052207937.1">
    <property type="nucleotide sequence ID" value="NZ_CP009122.1"/>
</dbReference>
<keyword evidence="1" id="KW-1133">Transmembrane helix</keyword>